<dbReference type="InterPro" id="IPR035937">
    <property type="entry name" value="FPG_N"/>
</dbReference>
<evidence type="ECO:0000256" key="6">
    <source>
        <dbReference type="ARBA" id="ARBA00023125"/>
    </source>
</evidence>
<evidence type="ECO:0000256" key="4">
    <source>
        <dbReference type="ARBA" id="ARBA00022763"/>
    </source>
</evidence>
<dbReference type="SUPFAM" id="SSF81624">
    <property type="entry name" value="N-terminal domain of MutM-like DNA repair proteins"/>
    <property type="match status" value="1"/>
</dbReference>
<gene>
    <name evidence="14" type="primary">mutM</name>
    <name evidence="14" type="ORF">K8W17_07445</name>
</gene>
<keyword evidence="7" id="KW-0234">DNA repair</keyword>
<dbReference type="Pfam" id="PF01149">
    <property type="entry name" value="Fapy_DNA_glyco"/>
    <property type="match status" value="1"/>
</dbReference>
<evidence type="ECO:0000313" key="14">
    <source>
        <dbReference type="EMBL" id="HJE15896.1"/>
    </source>
</evidence>
<feature type="non-terminal residue" evidence="14">
    <location>
        <position position="180"/>
    </location>
</feature>
<dbReference type="EMBL" id="DYXY01000197">
    <property type="protein sequence ID" value="HJE15896.1"/>
    <property type="molecule type" value="Genomic_DNA"/>
</dbReference>
<feature type="domain" description="Formamidopyrimidine-DNA glycosylase catalytic" evidence="13">
    <location>
        <begin position="2"/>
        <end position="114"/>
    </location>
</feature>
<dbReference type="InterPro" id="IPR010979">
    <property type="entry name" value="Ribosomal_uS13-like_H2TH"/>
</dbReference>
<organism evidence="14 15">
    <name type="scientific">Lapidilactobacillus dextrinicus</name>
    <dbReference type="NCBI Taxonomy" id="51664"/>
    <lineage>
        <taxon>Bacteria</taxon>
        <taxon>Bacillati</taxon>
        <taxon>Bacillota</taxon>
        <taxon>Bacilli</taxon>
        <taxon>Lactobacillales</taxon>
        <taxon>Lactobacillaceae</taxon>
        <taxon>Lapidilactobacillus</taxon>
    </lineage>
</organism>
<dbReference type="CDD" id="cd08966">
    <property type="entry name" value="EcFpg-like_N"/>
    <property type="match status" value="1"/>
</dbReference>
<dbReference type="PANTHER" id="PTHR22993:SF9">
    <property type="entry name" value="FORMAMIDOPYRIMIDINE-DNA GLYCOSYLASE"/>
    <property type="match status" value="1"/>
</dbReference>
<evidence type="ECO:0000256" key="1">
    <source>
        <dbReference type="ARBA" id="ARBA00001668"/>
    </source>
</evidence>
<evidence type="ECO:0000256" key="9">
    <source>
        <dbReference type="ARBA" id="ARBA00023268"/>
    </source>
</evidence>
<dbReference type="FunFam" id="3.20.190.10:FF:000001">
    <property type="entry name" value="Formamidopyrimidine-DNA glycosylase"/>
    <property type="match status" value="1"/>
</dbReference>
<evidence type="ECO:0000256" key="12">
    <source>
        <dbReference type="ARBA" id="ARBA00060177"/>
    </source>
</evidence>
<dbReference type="AlphaFoldDB" id="A0A921B429"/>
<dbReference type="EC" id="3.2.2.23" evidence="14"/>
<dbReference type="Pfam" id="PF06831">
    <property type="entry name" value="H2TH"/>
    <property type="match status" value="1"/>
</dbReference>
<keyword evidence="10 14" id="KW-0326">Glycosidase</keyword>
<evidence type="ECO:0000256" key="10">
    <source>
        <dbReference type="ARBA" id="ARBA00023295"/>
    </source>
</evidence>
<dbReference type="SUPFAM" id="SSF46946">
    <property type="entry name" value="S13-like H2TH domain"/>
    <property type="match status" value="1"/>
</dbReference>
<keyword evidence="6" id="KW-0238">DNA-binding</keyword>
<keyword evidence="5 14" id="KW-0378">Hydrolase</keyword>
<reference evidence="14" key="1">
    <citation type="journal article" date="2021" name="PeerJ">
        <title>Extensive microbial diversity within the chicken gut microbiome revealed by metagenomics and culture.</title>
        <authorList>
            <person name="Gilroy R."/>
            <person name="Ravi A."/>
            <person name="Getino M."/>
            <person name="Pursley I."/>
            <person name="Horton D.L."/>
            <person name="Alikhan N.F."/>
            <person name="Baker D."/>
            <person name="Gharbi K."/>
            <person name="Hall N."/>
            <person name="Watson M."/>
            <person name="Adriaenssens E.M."/>
            <person name="Foster-Nyarko E."/>
            <person name="Jarju S."/>
            <person name="Secka A."/>
            <person name="Antonio M."/>
            <person name="Oren A."/>
            <person name="Chaudhuri R.R."/>
            <person name="La Ragione R."/>
            <person name="Hildebrand F."/>
            <person name="Pallen M.J."/>
        </authorList>
    </citation>
    <scope>NUCLEOTIDE SEQUENCE</scope>
    <source>
        <strain evidence="14">CHK173-2119</strain>
    </source>
</reference>
<comment type="similarity">
    <text evidence="2">Belongs to the FPG family.</text>
</comment>
<dbReference type="SMART" id="SM00898">
    <property type="entry name" value="Fapy_DNA_glyco"/>
    <property type="match status" value="1"/>
</dbReference>
<dbReference type="InterPro" id="IPR015886">
    <property type="entry name" value="H2TH_FPG"/>
</dbReference>
<dbReference type="InterPro" id="IPR020629">
    <property type="entry name" value="FPG_Glyclase"/>
</dbReference>
<dbReference type="GO" id="GO:0003684">
    <property type="term" value="F:damaged DNA binding"/>
    <property type="evidence" value="ECO:0007669"/>
    <property type="project" value="InterPro"/>
</dbReference>
<keyword evidence="8" id="KW-0456">Lyase</keyword>
<dbReference type="SMART" id="SM01232">
    <property type="entry name" value="H2TH"/>
    <property type="match status" value="1"/>
</dbReference>
<dbReference type="Gene3D" id="3.20.190.10">
    <property type="entry name" value="MutM-like, N-terminal"/>
    <property type="match status" value="1"/>
</dbReference>
<comment type="subunit">
    <text evidence="3">Monomer.</text>
</comment>
<reference evidence="14" key="2">
    <citation type="submission" date="2021-09" db="EMBL/GenBank/DDBJ databases">
        <authorList>
            <person name="Gilroy R."/>
        </authorList>
    </citation>
    <scope>NUCLEOTIDE SEQUENCE</scope>
    <source>
        <strain evidence="14">CHK173-2119</strain>
    </source>
</reference>
<comment type="caution">
    <text evidence="14">The sequence shown here is derived from an EMBL/GenBank/DDBJ whole genome shotgun (WGS) entry which is preliminary data.</text>
</comment>
<sequence length="180" mass="20884">MPELPEVETVRRSLLGLIQNKTIKDIHVYYAKIIVGDPEVFVTALQERKLLTIDRRGKYLLFRFDHDLTMISHLRMEGKYFVRQSTEPENKHVHVVFEFTDGSVLQYQDVRKFGRMQLVQTGTEAQVSGIKALGPEPFSRDFKVDSFYTALRRHHKAIKQVLLDQHVVTGLGNIYVDEVL</sequence>
<evidence type="ECO:0000313" key="15">
    <source>
        <dbReference type="Proteomes" id="UP000774947"/>
    </source>
</evidence>
<evidence type="ECO:0000256" key="2">
    <source>
        <dbReference type="ARBA" id="ARBA00009409"/>
    </source>
</evidence>
<dbReference type="GO" id="GO:0006284">
    <property type="term" value="P:base-excision repair"/>
    <property type="evidence" value="ECO:0007669"/>
    <property type="project" value="InterPro"/>
</dbReference>
<evidence type="ECO:0000256" key="11">
    <source>
        <dbReference type="ARBA" id="ARBA00044632"/>
    </source>
</evidence>
<evidence type="ECO:0000256" key="3">
    <source>
        <dbReference type="ARBA" id="ARBA00011245"/>
    </source>
</evidence>
<accession>A0A921B429</accession>
<dbReference type="PROSITE" id="PS51068">
    <property type="entry name" value="FPG_CAT"/>
    <property type="match status" value="1"/>
</dbReference>
<comment type="catalytic activity">
    <reaction evidence="11">
        <text>2'-deoxyribonucleotide-(2'-deoxyribose 5'-phosphate)-2'-deoxyribonucleotide-DNA = a 3'-end 2'-deoxyribonucleotide-(2,3-dehydro-2,3-deoxyribose 5'-phosphate)-DNA + a 5'-end 5'-phospho-2'-deoxyribonucleoside-DNA + H(+)</text>
        <dbReference type="Rhea" id="RHEA:66592"/>
        <dbReference type="Rhea" id="RHEA-COMP:13180"/>
        <dbReference type="Rhea" id="RHEA-COMP:16897"/>
        <dbReference type="Rhea" id="RHEA-COMP:17067"/>
        <dbReference type="ChEBI" id="CHEBI:15378"/>
        <dbReference type="ChEBI" id="CHEBI:136412"/>
        <dbReference type="ChEBI" id="CHEBI:157695"/>
        <dbReference type="ChEBI" id="CHEBI:167181"/>
        <dbReference type="EC" id="4.2.99.18"/>
    </reaction>
</comment>
<dbReference type="GO" id="GO:0140078">
    <property type="term" value="F:class I DNA-(apurinic or apyrimidinic site) endonuclease activity"/>
    <property type="evidence" value="ECO:0007669"/>
    <property type="project" value="UniProtKB-EC"/>
</dbReference>
<evidence type="ECO:0000256" key="8">
    <source>
        <dbReference type="ARBA" id="ARBA00023239"/>
    </source>
</evidence>
<proteinExistence type="inferred from homology"/>
<dbReference type="GO" id="GO:0034039">
    <property type="term" value="F:8-oxo-7,8-dihydroguanine DNA N-glycosylase activity"/>
    <property type="evidence" value="ECO:0007669"/>
    <property type="project" value="TreeGrafter"/>
</dbReference>
<dbReference type="GO" id="GO:0008270">
    <property type="term" value="F:zinc ion binding"/>
    <property type="evidence" value="ECO:0007669"/>
    <property type="project" value="InterPro"/>
</dbReference>
<comment type="catalytic activity">
    <reaction evidence="1">
        <text>Hydrolysis of DNA containing ring-opened 7-methylguanine residues, releasing 2,6-diamino-4-hydroxy-5-(N-methyl)formamidopyrimidine.</text>
        <dbReference type="EC" id="3.2.2.23"/>
    </reaction>
</comment>
<dbReference type="PANTHER" id="PTHR22993">
    <property type="entry name" value="FORMAMIDOPYRIMIDINE-DNA GLYCOSYLASE"/>
    <property type="match status" value="1"/>
</dbReference>
<name>A0A921B429_9LACO</name>
<dbReference type="Proteomes" id="UP000774947">
    <property type="component" value="Unassembled WGS sequence"/>
</dbReference>
<keyword evidence="4" id="KW-0227">DNA damage</keyword>
<dbReference type="NCBIfam" id="TIGR00577">
    <property type="entry name" value="fpg"/>
    <property type="match status" value="1"/>
</dbReference>
<evidence type="ECO:0000259" key="13">
    <source>
        <dbReference type="PROSITE" id="PS51068"/>
    </source>
</evidence>
<evidence type="ECO:0000256" key="7">
    <source>
        <dbReference type="ARBA" id="ARBA00023204"/>
    </source>
</evidence>
<dbReference type="InterPro" id="IPR012319">
    <property type="entry name" value="FPG_cat"/>
</dbReference>
<keyword evidence="9" id="KW-0511">Multifunctional enzyme</keyword>
<protein>
    <submittedName>
        <fullName evidence="14">DNA-formamidopyrimidine glycosylase</fullName>
        <ecNumber evidence="14">3.2.2.23</ecNumber>
    </submittedName>
</protein>
<evidence type="ECO:0000256" key="5">
    <source>
        <dbReference type="ARBA" id="ARBA00022801"/>
    </source>
</evidence>
<dbReference type="Gene3D" id="1.10.8.50">
    <property type="match status" value="1"/>
</dbReference>
<comment type="function">
    <text evidence="12">Involved in base excision repair of DNA damaged by oxidation or by mutagenic agents. Acts as a DNA glycosylase that recognizes and removes damaged bases. Has a preference for oxidized purines, such as 7,8-dihydro-8-oxoguanine (8-oxoG). Has AP (apurinic/apyrimidinic) lyase activity and introduces nicks in the DNA strand. Cleaves the DNA backbone by beta-delta elimination to generate a single-strand break at the site of the removed base with both 3'- and 5'-phosphates.</text>
</comment>